<evidence type="ECO:0000313" key="1">
    <source>
        <dbReference type="EMBL" id="QJW96239.1"/>
    </source>
</evidence>
<proteinExistence type="predicted"/>
<accession>A0A6M5YQC2</accession>
<evidence type="ECO:0008006" key="3">
    <source>
        <dbReference type="Google" id="ProtNLM"/>
    </source>
</evidence>
<name>A0A6M5YQC2_9BACT</name>
<keyword evidence="2" id="KW-1185">Reference proteome</keyword>
<organism evidence="1 2">
    <name type="scientific">Frigoriglobus tundricola</name>
    <dbReference type="NCBI Taxonomy" id="2774151"/>
    <lineage>
        <taxon>Bacteria</taxon>
        <taxon>Pseudomonadati</taxon>
        <taxon>Planctomycetota</taxon>
        <taxon>Planctomycetia</taxon>
        <taxon>Gemmatales</taxon>
        <taxon>Gemmataceae</taxon>
        <taxon>Frigoriglobus</taxon>
    </lineage>
</organism>
<evidence type="ECO:0000313" key="2">
    <source>
        <dbReference type="Proteomes" id="UP000503447"/>
    </source>
</evidence>
<protein>
    <recommendedName>
        <fullName evidence="3">Carboxypeptidase regulatory-like domain-containing protein</fullName>
    </recommendedName>
</protein>
<sequence>MNPYTHRFFALLILGVFVLAGCGGADKPVRVSGVVRSKGKPVPDLVVHFLPEKGRESTGITDNSGAFVLKYGQDTEGAVRGKHKVFVDYRPHDAKQEAEIAMGKAGHSPEMKSLLTKYSKKASTLTYEVTQDGQEIPIELE</sequence>
<dbReference type="EMBL" id="CP053452">
    <property type="protein sequence ID" value="QJW96239.1"/>
    <property type="molecule type" value="Genomic_DNA"/>
</dbReference>
<dbReference type="AlphaFoldDB" id="A0A6M5YQC2"/>
<reference evidence="2" key="1">
    <citation type="submission" date="2020-05" db="EMBL/GenBank/DDBJ databases">
        <title>Frigoriglobus tundricola gen. nov., sp. nov., a psychrotolerant cellulolytic planctomycete of the family Gemmataceae with two divergent copies of 16S rRNA gene.</title>
        <authorList>
            <person name="Kulichevskaya I.S."/>
            <person name="Ivanova A.A."/>
            <person name="Naumoff D.G."/>
            <person name="Beletsky A.V."/>
            <person name="Rijpstra W.I.C."/>
            <person name="Sinninghe Damste J.S."/>
            <person name="Mardanov A.V."/>
            <person name="Ravin N.V."/>
            <person name="Dedysh S.N."/>
        </authorList>
    </citation>
    <scope>NUCLEOTIDE SEQUENCE [LARGE SCALE GENOMIC DNA]</scope>
    <source>
        <strain evidence="2">PL17</strain>
    </source>
</reference>
<dbReference type="KEGG" id="ftj:FTUN_3796"/>
<dbReference type="Proteomes" id="UP000503447">
    <property type="component" value="Chromosome"/>
</dbReference>
<dbReference type="RefSeq" id="WP_171471861.1">
    <property type="nucleotide sequence ID" value="NZ_CP053452.2"/>
</dbReference>
<gene>
    <name evidence="1" type="ORF">FTUN_3796</name>
</gene>
<dbReference type="PROSITE" id="PS51257">
    <property type="entry name" value="PROKAR_LIPOPROTEIN"/>
    <property type="match status" value="1"/>
</dbReference>